<dbReference type="EMBL" id="EF495211">
    <property type="protein sequence ID" value="ABR67012.1"/>
    <property type="molecule type" value="Genomic_DNA"/>
</dbReference>
<reference evidence="1" key="2">
    <citation type="journal article" date="2008" name="Plasmid">
        <title>Comparative analysis of eight Arthrobacter plasmids.</title>
        <authorList>
            <person name="Jerke K."/>
            <person name="Nakatsu C.H."/>
            <person name="Beasley F."/>
            <person name="Konopka A."/>
        </authorList>
    </citation>
    <scope>NUCLEOTIDE SEQUENCE</scope>
    <source>
        <strain evidence="1">AK-1</strain>
        <plasmid evidence="1">pSI-1</plasmid>
    </source>
</reference>
<keyword evidence="1" id="KW-0614">Plasmid</keyword>
<protein>
    <recommendedName>
        <fullName evidence="2">Antitoxin SocA-like Panacea domain-containing protein</fullName>
    </recommendedName>
</protein>
<evidence type="ECO:0000313" key="1">
    <source>
        <dbReference type="EMBL" id="ABR67012.1"/>
    </source>
</evidence>
<name>A6YFK8_9MICC</name>
<evidence type="ECO:0008006" key="2">
    <source>
        <dbReference type="Google" id="ProtNLM"/>
    </source>
</evidence>
<dbReference type="AlphaFoldDB" id="A6YFK8"/>
<dbReference type="RefSeq" id="WP_012311544.1">
    <property type="nucleotide sequence ID" value="NC_010494.1"/>
</dbReference>
<reference evidence="1" key="1">
    <citation type="submission" date="2007-03" db="EMBL/GenBank/DDBJ databases">
        <authorList>
            <person name="Jerke K.H."/>
            <person name="Nakatsu C.H."/>
            <person name="Konopka A.E."/>
        </authorList>
    </citation>
    <scope>NUCLEOTIDE SEQUENCE</scope>
    <source>
        <strain evidence="1">AK-1</strain>
        <plasmid evidence="1">pSI-1</plasmid>
    </source>
</reference>
<organism evidence="1">
    <name type="scientific">Arthrobacter sp. AK-1</name>
    <dbReference type="NCBI Taxonomy" id="415095"/>
    <lineage>
        <taxon>Bacteria</taxon>
        <taxon>Bacillati</taxon>
        <taxon>Actinomycetota</taxon>
        <taxon>Actinomycetes</taxon>
        <taxon>Micrococcales</taxon>
        <taxon>Micrococcaceae</taxon>
        <taxon>Arthrobacter</taxon>
    </lineage>
</organism>
<proteinExistence type="predicted"/>
<accession>A6YFK8</accession>
<sequence>MESPEFDVDDAIVLLLGSEPGQQERRGEIRGITRLEKLVFLMDKETSAEEYFTEDPEFEAYNFGPFSSKVYKAVDTLVEAGLVEDSAQLSRTDDDMWESEKLIGGDDESNAFRTRNFRLTPLGQEYFDALQQELPAKLLQQTQKLRKQFSGWPLRDLVRYVYQKYESYTSKSLIRDDILGPRRI</sequence>
<geneLocation type="plasmid" evidence="1">
    <name>pSI-1</name>
</geneLocation>